<dbReference type="InterPro" id="IPR008983">
    <property type="entry name" value="Tumour_necrosis_fac-like_dom"/>
</dbReference>
<dbReference type="Gene3D" id="2.60.120.40">
    <property type="match status" value="1"/>
</dbReference>
<reference evidence="1" key="1">
    <citation type="journal article" date="2021" name="Proc. Natl. Acad. Sci. U.S.A.">
        <title>A Catalog of Tens of Thousands of Viruses from Human Metagenomes Reveals Hidden Associations with Chronic Diseases.</title>
        <authorList>
            <person name="Tisza M.J."/>
            <person name="Buck C.B."/>
        </authorList>
    </citation>
    <scope>NUCLEOTIDE SEQUENCE</scope>
    <source>
        <strain evidence="1">CtsIb3</strain>
    </source>
</reference>
<evidence type="ECO:0000313" key="1">
    <source>
        <dbReference type="EMBL" id="DAF97024.1"/>
    </source>
</evidence>
<name>A0A8S5URA3_9CAUD</name>
<evidence type="ECO:0008006" key="2">
    <source>
        <dbReference type="Google" id="ProtNLM"/>
    </source>
</evidence>
<sequence length="133" mass="13408">MSKSAIYTANTSAQTVAVNDIIPVGTTSRRFGCNIRQDGNTITLLGQGYYHVTVSATLAPTAAGTVTLTGQKDGVAVIGATASQAVATAAAPTNLALTFLVRNACGCESSILSFLLTGTAAAVNNMAVAVEKL</sequence>
<proteinExistence type="predicted"/>
<dbReference type="EMBL" id="BK016124">
    <property type="protein sequence ID" value="DAF97024.1"/>
    <property type="molecule type" value="Genomic_DNA"/>
</dbReference>
<accession>A0A8S5URA3</accession>
<protein>
    <recommendedName>
        <fullName evidence="2">BclA C-terminal domain-containing protein</fullName>
    </recommendedName>
</protein>
<organism evidence="1">
    <name type="scientific">Myoviridae sp. ctsIb3</name>
    <dbReference type="NCBI Taxonomy" id="2825189"/>
    <lineage>
        <taxon>Viruses</taxon>
        <taxon>Duplodnaviria</taxon>
        <taxon>Heunggongvirae</taxon>
        <taxon>Uroviricota</taxon>
        <taxon>Caudoviricetes</taxon>
    </lineage>
</organism>